<dbReference type="PANTHER" id="PTHR23150:SF26">
    <property type="entry name" value="GENERIC METHYLTRANSFERASE"/>
    <property type="match status" value="1"/>
</dbReference>
<protein>
    <submittedName>
        <fullName evidence="2">5-histidylcysteine sulfoxide synthase</fullName>
    </submittedName>
</protein>
<dbReference type="AlphaFoldDB" id="A0A2G4EXM2"/>
<evidence type="ECO:0000313" key="3">
    <source>
        <dbReference type="Proteomes" id="UP000226442"/>
    </source>
</evidence>
<dbReference type="GO" id="GO:0120147">
    <property type="term" value="F:formylglycine-generating oxidase activity"/>
    <property type="evidence" value="ECO:0007669"/>
    <property type="project" value="TreeGrafter"/>
</dbReference>
<dbReference type="Proteomes" id="UP000226442">
    <property type="component" value="Unassembled WGS sequence"/>
</dbReference>
<name>A0A2G4EXM2_9CYAN</name>
<feature type="domain" description="Sulfatase-modifying factor enzyme-like" evidence="1">
    <location>
        <begin position="192"/>
        <end position="447"/>
    </location>
</feature>
<dbReference type="Pfam" id="PF03781">
    <property type="entry name" value="FGE-sulfatase"/>
    <property type="match status" value="1"/>
</dbReference>
<dbReference type="PANTHER" id="PTHR23150">
    <property type="entry name" value="SULFATASE MODIFYING FACTOR 1, 2"/>
    <property type="match status" value="1"/>
</dbReference>
<dbReference type="InterPro" id="IPR042095">
    <property type="entry name" value="SUMF_sf"/>
</dbReference>
<keyword evidence="3" id="KW-1185">Reference proteome</keyword>
<proteinExistence type="predicted"/>
<dbReference type="InterPro" id="IPR051043">
    <property type="entry name" value="Sulfatase_Mod_Factor_Kinase"/>
</dbReference>
<dbReference type="InterPro" id="IPR005532">
    <property type="entry name" value="SUMF_dom"/>
</dbReference>
<dbReference type="NCBIfam" id="TIGR04344">
    <property type="entry name" value="ovoA_Nterm"/>
    <property type="match status" value="1"/>
</dbReference>
<dbReference type="Gene3D" id="3.90.1580.10">
    <property type="entry name" value="paralog of FGE (formylglycine-generating enzyme)"/>
    <property type="match status" value="1"/>
</dbReference>
<dbReference type="OrthoDB" id="9768004at2"/>
<reference evidence="2" key="1">
    <citation type="submission" date="2017-10" db="EMBL/GenBank/DDBJ databases">
        <title>Draft genome sequence of the planktic cyanobacteria Tychonema bourrellyi isolated from alpine lentic freshwater.</title>
        <authorList>
            <person name="Tett A."/>
            <person name="Armanini F."/>
            <person name="Asnicar F."/>
            <person name="Boscaini A."/>
            <person name="Pasolli E."/>
            <person name="Zolfo M."/>
            <person name="Donati C."/>
            <person name="Salmaso N."/>
            <person name="Segata N."/>
        </authorList>
    </citation>
    <scope>NUCLEOTIDE SEQUENCE</scope>
    <source>
        <strain evidence="2">FEM_GT703</strain>
    </source>
</reference>
<accession>A0A2G4EXM2</accession>
<sequence length="450" mass="52411">MNSLKFQHPIQLNTCSREAILSYFQNAWEMEDMLMKSLVGAETFYLNPDSLRNPLIFYLGHCAAFYMNKLSWVNLLEKVLLPDYELIFGFGVDPQTPDELNAAISQIQWPEVAKVWEYRHQAYEIISEVIKNTPLNLPIHQNHPLWALMMGIEHQRIHFETSSMLIRQLPVEKVECPDGWQYAPSNNNISHNEMIEVSGGLVELGKPEDSSLYGWDCEYGYRQVKVEPFSASKYMITNAEFKEFVTAGGYEKQDYWDEESWGWKTEYHVKHPQFWIPNNGSYKYRAMFDEIELPLDWPVEVNHYEAMAYCRWKGEGIRLMSEAEWNLATYGSDANAKSIALDTINDFNLNLKFGSPSPVGILKQAESSSGLYDLRGNVWEWLNDDFNPLPGFKTHFLYENYAAPYFDSQHKMMLGGAWVTNGTEALKFYRNWFRPNFYQHAGFRIAKSQN</sequence>
<dbReference type="SUPFAM" id="SSF56436">
    <property type="entry name" value="C-type lectin-like"/>
    <property type="match status" value="1"/>
</dbReference>
<comment type="caution">
    <text evidence="2">The sequence shown here is derived from an EMBL/GenBank/DDBJ whole genome shotgun (WGS) entry which is preliminary data.</text>
</comment>
<gene>
    <name evidence="2" type="primary">ovoA</name>
    <name evidence="2" type="ORF">CP500_017055</name>
</gene>
<dbReference type="EMBL" id="NXIB02000111">
    <property type="protein sequence ID" value="PHX54279.1"/>
    <property type="molecule type" value="Genomic_DNA"/>
</dbReference>
<dbReference type="InterPro" id="IPR016187">
    <property type="entry name" value="CTDL_fold"/>
</dbReference>
<dbReference type="RefSeq" id="WP_096831205.1">
    <property type="nucleotide sequence ID" value="NZ_NXIB02000111.1"/>
</dbReference>
<evidence type="ECO:0000259" key="1">
    <source>
        <dbReference type="Pfam" id="PF03781"/>
    </source>
</evidence>
<evidence type="ECO:0000313" key="2">
    <source>
        <dbReference type="EMBL" id="PHX54279.1"/>
    </source>
</evidence>
<organism evidence="2 3">
    <name type="scientific">Tychonema bourrellyi FEM_GT703</name>
    <dbReference type="NCBI Taxonomy" id="2040638"/>
    <lineage>
        <taxon>Bacteria</taxon>
        <taxon>Bacillati</taxon>
        <taxon>Cyanobacteriota</taxon>
        <taxon>Cyanophyceae</taxon>
        <taxon>Oscillatoriophycideae</taxon>
        <taxon>Oscillatoriales</taxon>
        <taxon>Microcoleaceae</taxon>
        <taxon>Tychonema</taxon>
    </lineage>
</organism>
<dbReference type="InterPro" id="IPR027577">
    <property type="entry name" value="OvoA_Nterm"/>
</dbReference>